<evidence type="ECO:0000256" key="1">
    <source>
        <dbReference type="SAM" id="Phobius"/>
    </source>
</evidence>
<evidence type="ECO:0000259" key="2">
    <source>
        <dbReference type="Pfam" id="PF04471"/>
    </source>
</evidence>
<accession>A0A7W9SXA8</accession>
<dbReference type="EMBL" id="JACHGW010000010">
    <property type="protein sequence ID" value="MBB6053934.1"/>
    <property type="molecule type" value="Genomic_DNA"/>
</dbReference>
<dbReference type="RefSeq" id="WP_221290438.1">
    <property type="nucleotide sequence ID" value="NZ_JACHGW010000010.1"/>
</dbReference>
<dbReference type="SUPFAM" id="SSF52980">
    <property type="entry name" value="Restriction endonuclease-like"/>
    <property type="match status" value="1"/>
</dbReference>
<keyword evidence="1" id="KW-0472">Membrane</keyword>
<evidence type="ECO:0000313" key="3">
    <source>
        <dbReference type="EMBL" id="MBB6053934.1"/>
    </source>
</evidence>
<dbReference type="InterPro" id="IPR011856">
    <property type="entry name" value="tRNA_endonuc-like_dom_sf"/>
</dbReference>
<dbReference type="GO" id="GO:0009307">
    <property type="term" value="P:DNA restriction-modification system"/>
    <property type="evidence" value="ECO:0007669"/>
    <property type="project" value="InterPro"/>
</dbReference>
<dbReference type="GO" id="GO:0015666">
    <property type="term" value="F:restriction endodeoxyribonuclease activity"/>
    <property type="evidence" value="ECO:0007669"/>
    <property type="project" value="TreeGrafter"/>
</dbReference>
<feature type="transmembrane region" description="Helical" evidence="1">
    <location>
        <begin position="6"/>
        <end position="27"/>
    </location>
</feature>
<keyword evidence="1" id="KW-1133">Transmembrane helix</keyword>
<keyword evidence="4" id="KW-1185">Reference proteome</keyword>
<feature type="domain" description="Restriction endonuclease type IV Mrr" evidence="2">
    <location>
        <begin position="40"/>
        <end position="147"/>
    </location>
</feature>
<dbReference type="InterPro" id="IPR011335">
    <property type="entry name" value="Restrct_endonuc-II-like"/>
</dbReference>
<comment type="caution">
    <text evidence="3">The sequence shown here is derived from an EMBL/GenBank/DDBJ whole genome shotgun (WGS) entry which is preliminary data.</text>
</comment>
<sequence>MPVLKQVWPMLLLLAGVKLLTLVPGILKGRRLAASGIHDIDQMDGKTFEECLGAIFSRQGYAVEVTPYRGDWGADLVLVKGRVRTVVQAKRYKKSVGVRAVQEAVAAKAKYRCSEAMVVTNSTFTKQAVELARANKVTLVDREQLVSQLLRQKGTPLKQAA</sequence>
<dbReference type="AlphaFoldDB" id="A0A7W9SXA8"/>
<organism evidence="3 4">
    <name type="scientific">Armatimonas rosea</name>
    <dbReference type="NCBI Taxonomy" id="685828"/>
    <lineage>
        <taxon>Bacteria</taxon>
        <taxon>Bacillati</taxon>
        <taxon>Armatimonadota</taxon>
        <taxon>Armatimonadia</taxon>
        <taxon>Armatimonadales</taxon>
        <taxon>Armatimonadaceae</taxon>
        <taxon>Armatimonas</taxon>
    </lineage>
</organism>
<dbReference type="GO" id="GO:0003677">
    <property type="term" value="F:DNA binding"/>
    <property type="evidence" value="ECO:0007669"/>
    <property type="project" value="InterPro"/>
</dbReference>
<dbReference type="InterPro" id="IPR007560">
    <property type="entry name" value="Restrct_endonuc_IV_Mrr"/>
</dbReference>
<evidence type="ECO:0000313" key="4">
    <source>
        <dbReference type="Proteomes" id="UP000520814"/>
    </source>
</evidence>
<proteinExistence type="predicted"/>
<protein>
    <submittedName>
        <fullName evidence="3">Restriction system protein</fullName>
    </submittedName>
</protein>
<reference evidence="3 4" key="1">
    <citation type="submission" date="2020-08" db="EMBL/GenBank/DDBJ databases">
        <title>Genomic Encyclopedia of Type Strains, Phase IV (KMG-IV): sequencing the most valuable type-strain genomes for metagenomic binning, comparative biology and taxonomic classification.</title>
        <authorList>
            <person name="Goeker M."/>
        </authorList>
    </citation>
    <scope>NUCLEOTIDE SEQUENCE [LARGE SCALE GENOMIC DNA]</scope>
    <source>
        <strain evidence="3 4">DSM 23562</strain>
    </source>
</reference>
<dbReference type="PANTHER" id="PTHR30015:SF6">
    <property type="entry name" value="SLL1429 PROTEIN"/>
    <property type="match status" value="1"/>
</dbReference>
<gene>
    <name evidence="3" type="ORF">HNQ39_005781</name>
</gene>
<dbReference type="PANTHER" id="PTHR30015">
    <property type="entry name" value="MRR RESTRICTION SYSTEM PROTEIN"/>
    <property type="match status" value="1"/>
</dbReference>
<name>A0A7W9SXA8_ARMRO</name>
<dbReference type="Gene3D" id="3.40.1350.10">
    <property type="match status" value="1"/>
</dbReference>
<dbReference type="InterPro" id="IPR052906">
    <property type="entry name" value="Type_IV_Methyl-Rstrct_Enzyme"/>
</dbReference>
<dbReference type="Pfam" id="PF04471">
    <property type="entry name" value="Mrr_cat"/>
    <property type="match status" value="1"/>
</dbReference>
<dbReference type="Proteomes" id="UP000520814">
    <property type="component" value="Unassembled WGS sequence"/>
</dbReference>
<keyword evidence="1" id="KW-0812">Transmembrane</keyword>